<feature type="compositionally biased region" description="Low complexity" evidence="3">
    <location>
        <begin position="401"/>
        <end position="412"/>
    </location>
</feature>
<dbReference type="InterPro" id="IPR001895">
    <property type="entry name" value="RASGEF_cat_dom"/>
</dbReference>
<evidence type="ECO:0000256" key="2">
    <source>
        <dbReference type="PROSITE-ProRule" id="PRU00168"/>
    </source>
</evidence>
<dbReference type="GO" id="GO:0007265">
    <property type="term" value="P:Ras protein signal transduction"/>
    <property type="evidence" value="ECO:0007669"/>
    <property type="project" value="TreeGrafter"/>
</dbReference>
<evidence type="ECO:0000259" key="5">
    <source>
        <dbReference type="PROSITE" id="PS50212"/>
    </source>
</evidence>
<dbReference type="PANTHER" id="PTHR23113:SF348">
    <property type="entry name" value="GUANYL-NUCLEOTIDE EXCHANGE FACTOR RASGEF, PUTATIVE (AFU_ORTHOLOGUE AFUA_1G04700)-RELATED"/>
    <property type="match status" value="1"/>
</dbReference>
<feature type="domain" description="Ras-GEF" evidence="4">
    <location>
        <begin position="759"/>
        <end position="995"/>
    </location>
</feature>
<dbReference type="AlphaFoldDB" id="A0A3N4M3W3"/>
<dbReference type="Gene3D" id="1.10.840.10">
    <property type="entry name" value="Ras guanine-nucleotide exchange factors catalytic domain"/>
    <property type="match status" value="1"/>
</dbReference>
<dbReference type="PROSITE" id="PS50009">
    <property type="entry name" value="RASGEF_CAT"/>
    <property type="match status" value="1"/>
</dbReference>
<dbReference type="InterPro" id="IPR008937">
    <property type="entry name" value="Ras-like_GEF"/>
</dbReference>
<dbReference type="EMBL" id="ML121530">
    <property type="protein sequence ID" value="RPB28042.1"/>
    <property type="molecule type" value="Genomic_DNA"/>
</dbReference>
<evidence type="ECO:0000259" key="4">
    <source>
        <dbReference type="PROSITE" id="PS50009"/>
    </source>
</evidence>
<dbReference type="Pfam" id="PF00618">
    <property type="entry name" value="RasGEF_N"/>
    <property type="match status" value="1"/>
</dbReference>
<dbReference type="InParanoid" id="A0A3N4M3W3"/>
<dbReference type="PANTHER" id="PTHR23113">
    <property type="entry name" value="GUANINE NUCLEOTIDE EXCHANGE FACTOR"/>
    <property type="match status" value="1"/>
</dbReference>
<accession>A0A3N4M3W3</accession>
<dbReference type="InterPro" id="IPR000651">
    <property type="entry name" value="Ras-like_Gua-exchang_fac_N"/>
</dbReference>
<reference evidence="6 7" key="1">
    <citation type="journal article" date="2018" name="Nat. Ecol. Evol.">
        <title>Pezizomycetes genomes reveal the molecular basis of ectomycorrhizal truffle lifestyle.</title>
        <authorList>
            <person name="Murat C."/>
            <person name="Payen T."/>
            <person name="Noel B."/>
            <person name="Kuo A."/>
            <person name="Morin E."/>
            <person name="Chen J."/>
            <person name="Kohler A."/>
            <person name="Krizsan K."/>
            <person name="Balestrini R."/>
            <person name="Da Silva C."/>
            <person name="Montanini B."/>
            <person name="Hainaut M."/>
            <person name="Levati E."/>
            <person name="Barry K.W."/>
            <person name="Belfiori B."/>
            <person name="Cichocki N."/>
            <person name="Clum A."/>
            <person name="Dockter R.B."/>
            <person name="Fauchery L."/>
            <person name="Guy J."/>
            <person name="Iotti M."/>
            <person name="Le Tacon F."/>
            <person name="Lindquist E.A."/>
            <person name="Lipzen A."/>
            <person name="Malagnac F."/>
            <person name="Mello A."/>
            <person name="Molinier V."/>
            <person name="Miyauchi S."/>
            <person name="Poulain J."/>
            <person name="Riccioni C."/>
            <person name="Rubini A."/>
            <person name="Sitrit Y."/>
            <person name="Splivallo R."/>
            <person name="Traeger S."/>
            <person name="Wang M."/>
            <person name="Zifcakova L."/>
            <person name="Wipf D."/>
            <person name="Zambonelli A."/>
            <person name="Paolocci F."/>
            <person name="Nowrousian M."/>
            <person name="Ottonello S."/>
            <person name="Baldrian P."/>
            <person name="Spatafora J.W."/>
            <person name="Henrissat B."/>
            <person name="Nagy L.G."/>
            <person name="Aury J.M."/>
            <person name="Wincker P."/>
            <person name="Grigoriev I.V."/>
            <person name="Bonfante P."/>
            <person name="Martin F.M."/>
        </authorList>
    </citation>
    <scope>NUCLEOTIDE SEQUENCE [LARGE SCALE GENOMIC DNA]</scope>
    <source>
        <strain evidence="6 7">ATCC MYA-4762</strain>
    </source>
</reference>
<dbReference type="CDD" id="cd06224">
    <property type="entry name" value="REM"/>
    <property type="match status" value="1"/>
</dbReference>
<dbReference type="CDD" id="cd00882">
    <property type="entry name" value="Ras_like_GTPase"/>
    <property type="match status" value="1"/>
</dbReference>
<dbReference type="InterPro" id="IPR023578">
    <property type="entry name" value="Ras_GEF_dom_sf"/>
</dbReference>
<dbReference type="InterPro" id="IPR036964">
    <property type="entry name" value="RASGEF_cat_dom_sf"/>
</dbReference>
<dbReference type="Proteomes" id="UP000267821">
    <property type="component" value="Unassembled WGS sequence"/>
</dbReference>
<gene>
    <name evidence="6" type="ORF">L211DRAFT_481387</name>
</gene>
<dbReference type="SUPFAM" id="SSF48366">
    <property type="entry name" value="Ras GEF"/>
    <property type="match status" value="1"/>
</dbReference>
<keyword evidence="7" id="KW-1185">Reference proteome</keyword>
<feature type="region of interest" description="Disordered" evidence="3">
    <location>
        <begin position="394"/>
        <end position="460"/>
    </location>
</feature>
<dbReference type="Gene3D" id="1.20.870.10">
    <property type="entry name" value="Son of sevenless (SoS) protein Chain: S domain 1"/>
    <property type="match status" value="1"/>
</dbReference>
<dbReference type="PROSITE" id="PS50212">
    <property type="entry name" value="RASGEF_NTER"/>
    <property type="match status" value="1"/>
</dbReference>
<protein>
    <submittedName>
        <fullName evidence="6">Ras GEF</fullName>
    </submittedName>
</protein>
<evidence type="ECO:0000256" key="3">
    <source>
        <dbReference type="SAM" id="MobiDB-lite"/>
    </source>
</evidence>
<evidence type="ECO:0000313" key="6">
    <source>
        <dbReference type="EMBL" id="RPB28042.1"/>
    </source>
</evidence>
<evidence type="ECO:0000256" key="1">
    <source>
        <dbReference type="ARBA" id="ARBA00022658"/>
    </source>
</evidence>
<dbReference type="GO" id="GO:0005085">
    <property type="term" value="F:guanyl-nucleotide exchange factor activity"/>
    <property type="evidence" value="ECO:0007669"/>
    <property type="project" value="UniProtKB-KW"/>
</dbReference>
<feature type="compositionally biased region" description="Polar residues" evidence="3">
    <location>
        <begin position="155"/>
        <end position="187"/>
    </location>
</feature>
<evidence type="ECO:0000313" key="7">
    <source>
        <dbReference type="Proteomes" id="UP000267821"/>
    </source>
</evidence>
<name>A0A3N4M3W3_9PEZI</name>
<dbReference type="OrthoDB" id="28357at2759"/>
<dbReference type="InterPro" id="IPR027417">
    <property type="entry name" value="P-loop_NTPase"/>
</dbReference>
<feature type="compositionally biased region" description="Acidic residues" evidence="3">
    <location>
        <begin position="536"/>
        <end position="550"/>
    </location>
</feature>
<dbReference type="SMART" id="SM00147">
    <property type="entry name" value="RasGEF"/>
    <property type="match status" value="1"/>
</dbReference>
<organism evidence="6 7">
    <name type="scientific">Terfezia boudieri ATCC MYA-4762</name>
    <dbReference type="NCBI Taxonomy" id="1051890"/>
    <lineage>
        <taxon>Eukaryota</taxon>
        <taxon>Fungi</taxon>
        <taxon>Dikarya</taxon>
        <taxon>Ascomycota</taxon>
        <taxon>Pezizomycotina</taxon>
        <taxon>Pezizomycetes</taxon>
        <taxon>Pezizales</taxon>
        <taxon>Pezizaceae</taxon>
        <taxon>Terfezia</taxon>
    </lineage>
</organism>
<feature type="compositionally biased region" description="Polar residues" evidence="3">
    <location>
        <begin position="62"/>
        <end position="73"/>
    </location>
</feature>
<feature type="region of interest" description="Disordered" evidence="3">
    <location>
        <begin position="531"/>
        <end position="553"/>
    </location>
</feature>
<feature type="compositionally biased region" description="Polar residues" evidence="3">
    <location>
        <begin position="413"/>
        <end position="430"/>
    </location>
</feature>
<feature type="compositionally biased region" description="Polar residues" evidence="3">
    <location>
        <begin position="99"/>
        <end position="135"/>
    </location>
</feature>
<keyword evidence="1 2" id="KW-0344">Guanine-nucleotide releasing factor</keyword>
<feature type="compositionally biased region" description="Polar residues" evidence="3">
    <location>
        <begin position="210"/>
        <end position="219"/>
    </location>
</feature>
<dbReference type="GO" id="GO:0005886">
    <property type="term" value="C:plasma membrane"/>
    <property type="evidence" value="ECO:0007669"/>
    <property type="project" value="TreeGrafter"/>
</dbReference>
<dbReference type="SUPFAM" id="SSF52540">
    <property type="entry name" value="P-loop containing nucleoside triphosphate hydrolases"/>
    <property type="match status" value="1"/>
</dbReference>
<sequence length="1015" mass="113325">MITAAGAGASFCTVTPAQLRPKSPCGFQPQQHPKLPSPQTQQRQTLEPAPPPFGHNLLLHRTNFTPTSANSVVGGTGQLEYPSSDDCDSVNGDRDTVTDNDSLFSSVHSPTSPGSLESPSPKSFYSVATSSSGSTARGVPPPNLDEPLDSHSHMDQYNSSKQQGRAPQMIWTSNPVDTIPFSTSPETSGLLETDGDQSPRRTSRRKISSKDPSMTPSSNGREICIAVVGSADVGKSTFIQKAYDLKAPPKQNSMSSKSLLVEKLMCDVKLVEVDVERMDLESQPLIWPKLSDGQRLTFVDGVLILYDVTSASSVERVPELLDAFTKASLPFLLVASKCDAPLNIRQIDPTTIEHLGPFGGVEPMQTTANSASHKICFARILNIIIARRNEKRYLNGRRRANSTTTNNSRGTSPRPSTARSGHSRASSEFSATILKDYPQASQSHGNTNQGRLPRPPHGVQMSQLSIPVGSTPHLTVTTTSPMLDTVSITPFMSPSGGQEHSSCLPVGKARDSFLDMDDDSVKDPEEIPILAREGSMLDDGDQQEAADDEDQKPARGIGFTWDELVDRLLQEKMSKSDSNFVTVFLCFYRKIAPPKELLESILHRFESANTDKILLARINTQLRYCIILNQWVKDHPGDFAHPKTRQKFTTFLNSISNNRTFALLAREMQHHLLNTVEDEDAMWGKADAEKEGDAGGCTSFIANAFQDPSGSESRAPERHTFCLYPNDLQRRPSEASNLISITPGGSLIREQYAQFMETPDEDIANELTRIDWAEFSQIRPRDLVRHVSTSPDQRDKCKSLVHVSRMISHFNHVAFWVSNIILERPKAKHRARALEKFMEIAWILRHKNNYNALGAVLAGINNTCIHRLTQTREAVNHQTQKKFMRLELLMNTHRSNFSYRLALENTSTERIPFIPLHRRDLVTTDEGNKTFLENQKINWNKFQLMGDILMVIVESQRNPYRDLRGNNMVEKMILEATISTNEDELFERSIQLEGIKGQAPARRQGSRRWFDRARE</sequence>
<dbReference type="Gene3D" id="3.40.50.300">
    <property type="entry name" value="P-loop containing nucleotide triphosphate hydrolases"/>
    <property type="match status" value="1"/>
</dbReference>
<dbReference type="STRING" id="1051890.A0A3N4M3W3"/>
<feature type="region of interest" description="Disordered" evidence="3">
    <location>
        <begin position="19"/>
        <end position="219"/>
    </location>
</feature>
<feature type="domain" description="N-terminal Ras-GEF" evidence="5">
    <location>
        <begin position="552"/>
        <end position="680"/>
    </location>
</feature>
<feature type="compositionally biased region" description="Polar residues" evidence="3">
    <location>
        <begin position="439"/>
        <end position="450"/>
    </location>
</feature>
<proteinExistence type="predicted"/>
<dbReference type="Pfam" id="PF00617">
    <property type="entry name" value="RasGEF"/>
    <property type="match status" value="1"/>
</dbReference>